<keyword evidence="7" id="KW-1185">Reference proteome</keyword>
<accession>A0A7W7WP07</accession>
<proteinExistence type="predicted"/>
<feature type="compositionally biased region" description="Pro residues" evidence="3">
    <location>
        <begin position="45"/>
        <end position="60"/>
    </location>
</feature>
<keyword evidence="4" id="KW-0732">Signal</keyword>
<feature type="domain" description="NodB homology" evidence="5">
    <location>
        <begin position="94"/>
        <end position="277"/>
    </location>
</feature>
<organism evidence="6 7">
    <name type="scientific">Micromonospora polyrhachis</name>
    <dbReference type="NCBI Taxonomy" id="1282883"/>
    <lineage>
        <taxon>Bacteria</taxon>
        <taxon>Bacillati</taxon>
        <taxon>Actinomycetota</taxon>
        <taxon>Actinomycetes</taxon>
        <taxon>Micromonosporales</taxon>
        <taxon>Micromonosporaceae</taxon>
        <taxon>Micromonospora</taxon>
    </lineage>
</organism>
<dbReference type="GO" id="GO:0016020">
    <property type="term" value="C:membrane"/>
    <property type="evidence" value="ECO:0007669"/>
    <property type="project" value="TreeGrafter"/>
</dbReference>
<evidence type="ECO:0000259" key="5">
    <source>
        <dbReference type="PROSITE" id="PS51677"/>
    </source>
</evidence>
<dbReference type="Pfam" id="PF01522">
    <property type="entry name" value="Polysacc_deac_1"/>
    <property type="match status" value="1"/>
</dbReference>
<dbReference type="SUPFAM" id="SSF88713">
    <property type="entry name" value="Glycoside hydrolase/deacetylase"/>
    <property type="match status" value="1"/>
</dbReference>
<dbReference type="PANTHER" id="PTHR10587">
    <property type="entry name" value="GLYCOSYL TRANSFERASE-RELATED"/>
    <property type="match status" value="1"/>
</dbReference>
<dbReference type="CDD" id="cd10917">
    <property type="entry name" value="CE4_NodB_like_6s_7s"/>
    <property type="match status" value="1"/>
</dbReference>
<dbReference type="GO" id="GO:0046872">
    <property type="term" value="F:metal ion binding"/>
    <property type="evidence" value="ECO:0007669"/>
    <property type="project" value="UniProtKB-KW"/>
</dbReference>
<evidence type="ECO:0000313" key="7">
    <source>
        <dbReference type="Proteomes" id="UP000578819"/>
    </source>
</evidence>
<dbReference type="PROSITE" id="PS51257">
    <property type="entry name" value="PROKAR_LIPOPROTEIN"/>
    <property type="match status" value="1"/>
</dbReference>
<gene>
    <name evidence="6" type="ORF">FHR38_002444</name>
</gene>
<dbReference type="Proteomes" id="UP000578819">
    <property type="component" value="Unassembled WGS sequence"/>
</dbReference>
<sequence>MFRRAAPAALLTLSILLLGGCANGDRRSAQPAPDAAGSPSATVPVPDPTEPTTPVRPPTSRPTTPGPTKSPTRSPGNGGKKTGPFDTRRLTGSKAVALTFDDGPHPIWTPKVLDQLREAKVRATFCLVGTKVRQHPALVARIVREGHSLCNHSWQHDLELGKKSEADIRANLERTNREIARAVPGAKVGYYRQPGGKWTSAVTKVAQSMGMVALHWDVDPRDWDKPDAATIRQRVLHQARAGSIVLLHDGGGDRANTVAACPQIIATLRKQYGIRRL</sequence>
<name>A0A7W7WP07_9ACTN</name>
<feature type="region of interest" description="Disordered" evidence="3">
    <location>
        <begin position="24"/>
        <end position="90"/>
    </location>
</feature>
<dbReference type="RefSeq" id="WP_184534759.1">
    <property type="nucleotide sequence ID" value="NZ_JACHJW010000001.1"/>
</dbReference>
<dbReference type="AlphaFoldDB" id="A0A7W7WP07"/>
<feature type="compositionally biased region" description="Low complexity" evidence="3">
    <location>
        <begin position="61"/>
        <end position="75"/>
    </location>
</feature>
<dbReference type="InterPro" id="IPR050248">
    <property type="entry name" value="Polysacc_deacetylase_ArnD"/>
</dbReference>
<evidence type="ECO:0000256" key="4">
    <source>
        <dbReference type="SAM" id="SignalP"/>
    </source>
</evidence>
<dbReference type="PROSITE" id="PS51677">
    <property type="entry name" value="NODB"/>
    <property type="match status" value="1"/>
</dbReference>
<comment type="caution">
    <text evidence="6">The sequence shown here is derived from an EMBL/GenBank/DDBJ whole genome shotgun (WGS) entry which is preliminary data.</text>
</comment>
<keyword evidence="2" id="KW-0378">Hydrolase</keyword>
<dbReference type="PANTHER" id="PTHR10587:SF133">
    <property type="entry name" value="CHITIN DEACETYLASE 1-RELATED"/>
    <property type="match status" value="1"/>
</dbReference>
<dbReference type="InterPro" id="IPR011330">
    <property type="entry name" value="Glyco_hydro/deAcase_b/a-brl"/>
</dbReference>
<evidence type="ECO:0000256" key="1">
    <source>
        <dbReference type="ARBA" id="ARBA00022723"/>
    </source>
</evidence>
<dbReference type="EMBL" id="JACHJW010000001">
    <property type="protein sequence ID" value="MBB4958711.1"/>
    <property type="molecule type" value="Genomic_DNA"/>
</dbReference>
<evidence type="ECO:0000313" key="6">
    <source>
        <dbReference type="EMBL" id="MBB4958711.1"/>
    </source>
</evidence>
<dbReference type="GO" id="GO:0005975">
    <property type="term" value="P:carbohydrate metabolic process"/>
    <property type="evidence" value="ECO:0007669"/>
    <property type="project" value="InterPro"/>
</dbReference>
<reference evidence="6 7" key="1">
    <citation type="submission" date="2020-08" db="EMBL/GenBank/DDBJ databases">
        <title>Sequencing the genomes of 1000 actinobacteria strains.</title>
        <authorList>
            <person name="Klenk H.-P."/>
        </authorList>
    </citation>
    <scope>NUCLEOTIDE SEQUENCE [LARGE SCALE GENOMIC DNA]</scope>
    <source>
        <strain evidence="6 7">DSM 45886</strain>
    </source>
</reference>
<evidence type="ECO:0000256" key="2">
    <source>
        <dbReference type="ARBA" id="ARBA00022801"/>
    </source>
</evidence>
<dbReference type="Gene3D" id="3.20.20.370">
    <property type="entry name" value="Glycoside hydrolase/deacetylase"/>
    <property type="match status" value="1"/>
</dbReference>
<feature type="chain" id="PRO_5030836183" evidence="4">
    <location>
        <begin position="25"/>
        <end position="277"/>
    </location>
</feature>
<protein>
    <submittedName>
        <fullName evidence="6">Peptidoglycan/xylan/chitin deacetylase (PgdA/CDA1 family)</fullName>
    </submittedName>
</protein>
<dbReference type="GO" id="GO:0016810">
    <property type="term" value="F:hydrolase activity, acting on carbon-nitrogen (but not peptide) bonds"/>
    <property type="evidence" value="ECO:0007669"/>
    <property type="project" value="InterPro"/>
</dbReference>
<keyword evidence="1" id="KW-0479">Metal-binding</keyword>
<evidence type="ECO:0000256" key="3">
    <source>
        <dbReference type="SAM" id="MobiDB-lite"/>
    </source>
</evidence>
<dbReference type="InterPro" id="IPR002509">
    <property type="entry name" value="NODB_dom"/>
</dbReference>
<feature type="signal peptide" evidence="4">
    <location>
        <begin position="1"/>
        <end position="24"/>
    </location>
</feature>